<dbReference type="Proteomes" id="UP000008144">
    <property type="component" value="Chromosome 5"/>
</dbReference>
<dbReference type="PROSITE" id="PS51034">
    <property type="entry name" value="ZP_2"/>
    <property type="match status" value="1"/>
</dbReference>
<dbReference type="GeneTree" id="ENSGT00940000163632"/>
<protein>
    <recommendedName>
        <fullName evidence="3">ZP domain-containing protein</fullName>
    </recommendedName>
</protein>
<dbReference type="OMA" id="TYYRYTI"/>
<keyword evidence="2" id="KW-1015">Disulfide bond</keyword>
<dbReference type="InterPro" id="IPR055355">
    <property type="entry name" value="ZP-C"/>
</dbReference>
<evidence type="ECO:0000256" key="1">
    <source>
        <dbReference type="ARBA" id="ARBA00022729"/>
    </source>
</evidence>
<reference evidence="4" key="3">
    <citation type="submission" date="2025-08" db="UniProtKB">
        <authorList>
            <consortium name="Ensembl"/>
        </authorList>
    </citation>
    <scope>IDENTIFICATION</scope>
</reference>
<dbReference type="PANTHER" id="PTHR14002">
    <property type="entry name" value="ENDOGLIN/TGF-BETA RECEPTOR TYPE III"/>
    <property type="match status" value="1"/>
</dbReference>
<feature type="domain" description="ZP" evidence="3">
    <location>
        <begin position="20"/>
        <end position="235"/>
    </location>
</feature>
<dbReference type="STRING" id="7719.ENSCINP00000022939"/>
<proteinExistence type="predicted"/>
<dbReference type="GO" id="GO:0009986">
    <property type="term" value="C:cell surface"/>
    <property type="evidence" value="ECO:0000318"/>
    <property type="project" value="GO_Central"/>
</dbReference>
<keyword evidence="5" id="KW-1185">Reference proteome</keyword>
<dbReference type="Gene3D" id="2.60.40.3210">
    <property type="entry name" value="Zona pellucida, ZP-N domain"/>
    <property type="match status" value="1"/>
</dbReference>
<dbReference type="Pfam" id="PF00100">
    <property type="entry name" value="Zona_pellucida"/>
    <property type="match status" value="1"/>
</dbReference>
<evidence type="ECO:0000313" key="4">
    <source>
        <dbReference type="Ensembl" id="ENSCINP00000022939.2"/>
    </source>
</evidence>
<evidence type="ECO:0000313" key="5">
    <source>
        <dbReference type="Proteomes" id="UP000008144"/>
    </source>
</evidence>
<reference evidence="5" key="1">
    <citation type="journal article" date="2002" name="Science">
        <title>The draft genome of Ciona intestinalis: insights into chordate and vertebrate origins.</title>
        <authorList>
            <person name="Dehal P."/>
            <person name="Satou Y."/>
            <person name="Campbell R.K."/>
            <person name="Chapman J."/>
            <person name="Degnan B."/>
            <person name="De Tomaso A."/>
            <person name="Davidson B."/>
            <person name="Di Gregorio A."/>
            <person name="Gelpke M."/>
            <person name="Goodstein D.M."/>
            <person name="Harafuji N."/>
            <person name="Hastings K.E."/>
            <person name="Ho I."/>
            <person name="Hotta K."/>
            <person name="Huang W."/>
            <person name="Kawashima T."/>
            <person name="Lemaire P."/>
            <person name="Martinez D."/>
            <person name="Meinertzhagen I.A."/>
            <person name="Necula S."/>
            <person name="Nonaka M."/>
            <person name="Putnam N."/>
            <person name="Rash S."/>
            <person name="Saiga H."/>
            <person name="Satake M."/>
            <person name="Terry A."/>
            <person name="Yamada L."/>
            <person name="Wang H.G."/>
            <person name="Awazu S."/>
            <person name="Azumi K."/>
            <person name="Boore J."/>
            <person name="Branno M."/>
            <person name="Chin-Bow S."/>
            <person name="DeSantis R."/>
            <person name="Doyle S."/>
            <person name="Francino P."/>
            <person name="Keys D.N."/>
            <person name="Haga S."/>
            <person name="Hayashi H."/>
            <person name="Hino K."/>
            <person name="Imai K.S."/>
            <person name="Inaba K."/>
            <person name="Kano S."/>
            <person name="Kobayashi K."/>
            <person name="Kobayashi M."/>
            <person name="Lee B.I."/>
            <person name="Makabe K.W."/>
            <person name="Manohar C."/>
            <person name="Matassi G."/>
            <person name="Medina M."/>
            <person name="Mochizuki Y."/>
            <person name="Mount S."/>
            <person name="Morishita T."/>
            <person name="Miura S."/>
            <person name="Nakayama A."/>
            <person name="Nishizaka S."/>
            <person name="Nomoto H."/>
            <person name="Ohta F."/>
            <person name="Oishi K."/>
            <person name="Rigoutsos I."/>
            <person name="Sano M."/>
            <person name="Sasaki A."/>
            <person name="Sasakura Y."/>
            <person name="Shoguchi E."/>
            <person name="Shin-i T."/>
            <person name="Spagnuolo A."/>
            <person name="Stainier D."/>
            <person name="Suzuki M.M."/>
            <person name="Tassy O."/>
            <person name="Takatori N."/>
            <person name="Tokuoka M."/>
            <person name="Yagi K."/>
            <person name="Yoshizaki F."/>
            <person name="Wada S."/>
            <person name="Zhang C."/>
            <person name="Hyatt P.D."/>
            <person name="Larimer F."/>
            <person name="Detter C."/>
            <person name="Doggett N."/>
            <person name="Glavina T."/>
            <person name="Hawkins T."/>
            <person name="Richardson P."/>
            <person name="Lucas S."/>
            <person name="Kohara Y."/>
            <person name="Levine M."/>
            <person name="Satoh N."/>
            <person name="Rokhsar D.S."/>
        </authorList>
    </citation>
    <scope>NUCLEOTIDE SEQUENCE [LARGE SCALE GENOMIC DNA]</scope>
</reference>
<dbReference type="Pfam" id="PF23344">
    <property type="entry name" value="ZP-N"/>
    <property type="match status" value="1"/>
</dbReference>
<reference evidence="4" key="2">
    <citation type="journal article" date="2008" name="Genome Biol.">
        <title>Improved genome assembly and evidence-based global gene model set for the chordate Ciona intestinalis: new insight into intron and operon populations.</title>
        <authorList>
            <person name="Satou Y."/>
            <person name="Mineta K."/>
            <person name="Ogasawara M."/>
            <person name="Sasakura Y."/>
            <person name="Shoguchi E."/>
            <person name="Ueno K."/>
            <person name="Yamada L."/>
            <person name="Matsumoto J."/>
            <person name="Wasserscheid J."/>
            <person name="Dewar K."/>
            <person name="Wiley G.B."/>
            <person name="Macmil S.L."/>
            <person name="Roe B.A."/>
            <person name="Zeller R.W."/>
            <person name="Hastings K.E."/>
            <person name="Lemaire P."/>
            <person name="Lindquist E."/>
            <person name="Endo T."/>
            <person name="Hotta K."/>
            <person name="Inaba K."/>
        </authorList>
    </citation>
    <scope>NUCLEOTIDE SEQUENCE [LARGE SCALE GENOMIC DNA]</scope>
    <source>
        <strain evidence="4">wild type</strain>
    </source>
</reference>
<dbReference type="Ensembl" id="ENSCINT00000023185.2">
    <property type="protein sequence ID" value="ENSCINP00000022939.2"/>
    <property type="gene ID" value="ENSCING00000012237.2"/>
</dbReference>
<sequence>MTVGQDEGRTNRIQQGYSTICRPNNITVLVDKAVIANYERKYGPLHLNDELDPRCVGVEHPTYYRYTIAPNLMDCGTTIELNDTHVNFTNTVSNNKYRNEWYRNITDHGGTVILGNRAARNPGVFVNMRIWCTFPLDLSVSMAYPFLPQITQQVLTFNISGHGQFSAAMQLYKSNAYDDPYIAPPTLQSNETLYVGISLLETHNSTFMVVKRCWGTPERAHDHPRQYPIISDYCR</sequence>
<dbReference type="Gene3D" id="2.60.40.4100">
    <property type="entry name" value="Zona pellucida, ZP-C domain"/>
    <property type="match status" value="1"/>
</dbReference>
<dbReference type="InterPro" id="IPR001507">
    <property type="entry name" value="ZP_dom"/>
</dbReference>
<dbReference type="InterPro" id="IPR055356">
    <property type="entry name" value="ZP-N"/>
</dbReference>
<name>F7B5T8_CIOIN</name>
<dbReference type="InParanoid" id="F7B5T8"/>
<organism evidence="4 5">
    <name type="scientific">Ciona intestinalis</name>
    <name type="common">Transparent sea squirt</name>
    <name type="synonym">Ascidia intestinalis</name>
    <dbReference type="NCBI Taxonomy" id="7719"/>
    <lineage>
        <taxon>Eukaryota</taxon>
        <taxon>Metazoa</taxon>
        <taxon>Chordata</taxon>
        <taxon>Tunicata</taxon>
        <taxon>Ascidiacea</taxon>
        <taxon>Phlebobranchia</taxon>
        <taxon>Cionidae</taxon>
        <taxon>Ciona</taxon>
    </lineage>
</organism>
<reference evidence="4" key="4">
    <citation type="submission" date="2025-09" db="UniProtKB">
        <authorList>
            <consortium name="Ensembl"/>
        </authorList>
    </citation>
    <scope>IDENTIFICATION</scope>
</reference>
<dbReference type="GO" id="GO:0005615">
    <property type="term" value="C:extracellular space"/>
    <property type="evidence" value="ECO:0000318"/>
    <property type="project" value="GO_Central"/>
</dbReference>
<dbReference type="PANTHER" id="PTHR14002:SF20">
    <property type="entry name" value="ZONA PELLUCIDA-LIKE DOMAIN-CONTAINING PROTEIN 1"/>
    <property type="match status" value="1"/>
</dbReference>
<keyword evidence="1" id="KW-0732">Signal</keyword>
<dbReference type="InterPro" id="IPR042235">
    <property type="entry name" value="ZP-C_dom"/>
</dbReference>
<evidence type="ECO:0000256" key="2">
    <source>
        <dbReference type="ARBA" id="ARBA00023157"/>
    </source>
</evidence>
<accession>F7B5T8</accession>
<evidence type="ECO:0000259" key="3">
    <source>
        <dbReference type="PROSITE" id="PS51034"/>
    </source>
</evidence>
<dbReference type="HOGENOM" id="CLU_1071695_0_0_1"/>
<dbReference type="AlphaFoldDB" id="F7B5T8"/>
<dbReference type="EMBL" id="EAAA01002139">
    <property type="status" value="NOT_ANNOTATED_CDS"/>
    <property type="molecule type" value="Genomic_DNA"/>
</dbReference>